<dbReference type="AlphaFoldDB" id="A0A6S7KPT5"/>
<reference evidence="1" key="1">
    <citation type="submission" date="2020-04" db="EMBL/GenBank/DDBJ databases">
        <authorList>
            <person name="Alioto T."/>
            <person name="Alioto T."/>
            <person name="Gomez Garrido J."/>
        </authorList>
    </citation>
    <scope>NUCLEOTIDE SEQUENCE</scope>
    <source>
        <strain evidence="1">A484AB</strain>
    </source>
</reference>
<dbReference type="Proteomes" id="UP001152795">
    <property type="component" value="Unassembled WGS sequence"/>
</dbReference>
<organism evidence="1 2">
    <name type="scientific">Paramuricea clavata</name>
    <name type="common">Red gorgonian</name>
    <name type="synonym">Violescent sea-whip</name>
    <dbReference type="NCBI Taxonomy" id="317549"/>
    <lineage>
        <taxon>Eukaryota</taxon>
        <taxon>Metazoa</taxon>
        <taxon>Cnidaria</taxon>
        <taxon>Anthozoa</taxon>
        <taxon>Octocorallia</taxon>
        <taxon>Malacalcyonacea</taxon>
        <taxon>Plexauridae</taxon>
        <taxon>Paramuricea</taxon>
    </lineage>
</organism>
<evidence type="ECO:0000313" key="1">
    <source>
        <dbReference type="EMBL" id="CAB4044250.1"/>
    </source>
</evidence>
<protein>
    <submittedName>
        <fullName evidence="1">Uncharacterized protein</fullName>
    </submittedName>
</protein>
<evidence type="ECO:0000313" key="2">
    <source>
        <dbReference type="Proteomes" id="UP001152795"/>
    </source>
</evidence>
<feature type="non-terminal residue" evidence="1">
    <location>
        <position position="142"/>
    </location>
</feature>
<proteinExistence type="predicted"/>
<sequence length="142" mass="15478">FGKDHSMLSKILLALGVVLAISALGSALKCNVCAYWTTQPKEQQICTGGPRTCRYDHPYCYTTSITYQNGTEAVERSCGTSVICYNTERSCNVLTRLLGLTSCAFECCTTYNCNNYTPSSATGVMVTKFTLSLMVIVGFIFA</sequence>
<name>A0A6S7KPT5_PARCT</name>
<gene>
    <name evidence="1" type="ORF">PACLA_8A072801</name>
</gene>
<dbReference type="SUPFAM" id="SSF57302">
    <property type="entry name" value="Snake toxin-like"/>
    <property type="match status" value="1"/>
</dbReference>
<dbReference type="EMBL" id="CACRXK020034368">
    <property type="protein sequence ID" value="CAB4044250.1"/>
    <property type="molecule type" value="Genomic_DNA"/>
</dbReference>
<comment type="caution">
    <text evidence="1">The sequence shown here is derived from an EMBL/GenBank/DDBJ whole genome shotgun (WGS) entry which is preliminary data.</text>
</comment>
<keyword evidence="2" id="KW-1185">Reference proteome</keyword>
<dbReference type="CDD" id="cd00117">
    <property type="entry name" value="TFP"/>
    <property type="match status" value="1"/>
</dbReference>
<dbReference type="InterPro" id="IPR045860">
    <property type="entry name" value="Snake_toxin-like_sf"/>
</dbReference>
<accession>A0A6S7KPT5</accession>